<dbReference type="Proteomes" id="UP001056576">
    <property type="component" value="Segment"/>
</dbReference>
<organism evidence="1 2">
    <name type="scientific">Brevundimonas phage vB_BpoS-Kikimora</name>
    <dbReference type="NCBI Taxonomy" id="2948601"/>
    <lineage>
        <taxon>Viruses</taxon>
        <taxon>Duplodnaviria</taxon>
        <taxon>Heunggongvirae</taxon>
        <taxon>Uroviricota</taxon>
        <taxon>Caudoviricetes</taxon>
        <taxon>Jeanschmidtviridae</taxon>
        <taxon>Kikimoravirus</taxon>
        <taxon>Kikimoravirus kikimora</taxon>
    </lineage>
</organism>
<sequence>MIYDHPMKLARSMAKACARLKSLGYATGALRVGEAAYFNVTTAQGRYFEVIVREVPVDEQIANMNKSNPDIRTGYAELGAVDFTDVQARAKPPQKASMELRERLAAARATVKPQPTELLRSATAMALQANAHLSHDGVDYSEWLLREWAHQVMTVNVPPAEVTDRANLIRMTHNAIQDMLSNQTNSYLSEAQARNITLLKEWVKA</sequence>
<protein>
    <submittedName>
        <fullName evidence="1">Uncharacterized protein</fullName>
    </submittedName>
</protein>
<reference evidence="1 2" key="1">
    <citation type="submission" date="2022-05" db="EMBL/GenBank/DDBJ databases">
        <authorList>
            <person name="Friedrich I."/>
            <person name="Poehlein A."/>
            <person name="Schneider D."/>
            <person name="Hertel R."/>
            <person name="Daniel R."/>
        </authorList>
    </citation>
    <scope>NUCLEOTIDE SEQUENCE [LARGE SCALE GENOMIC DNA]</scope>
</reference>
<accession>A0A9E7MRS7</accession>
<evidence type="ECO:0000313" key="1">
    <source>
        <dbReference type="EMBL" id="USN15208.1"/>
    </source>
</evidence>
<keyword evidence="2" id="KW-1185">Reference proteome</keyword>
<proteinExistence type="predicted"/>
<evidence type="ECO:0000313" key="2">
    <source>
        <dbReference type="Proteomes" id="UP001056576"/>
    </source>
</evidence>
<name>A0A9E7MRS7_9CAUD</name>
<dbReference type="EMBL" id="ON529857">
    <property type="protein sequence ID" value="USN15208.1"/>
    <property type="molecule type" value="Genomic_DNA"/>
</dbReference>
<gene>
    <name evidence="1" type="ORF">KIKIMORA_00610</name>
</gene>